<sequence length="399" mass="41866">MGKLDAHAKRRIVELRKAGLSFRKIKDVLELDNIRVTPQAVYLFLKRRTVEPGAVAAGWDGDQPWPPLQAQEAEPPRLLDPDPPAVPPGDATGSRAPSPASTQDTKEGIQILSVVSLCKDEEQPGDTQPMGMTPSNGDDSSTGTPLAPGGLATLPQPLPGQGQLVTPPAVPLGDAMGSHSPCSAGTQDTKEGIQILSVVSLCKDEEQLGDTQPVGMAPGSGDDSSTGTPVAPGGLATLPQPLPGQGQQVTPQPRSPALMVQAATVDKAALLQDKVKDASTQTALLNPVGPDNPSLAWGVPVPPCAASSQALADKLDAVQTEVRRLSQALHVVLERQCRLERQQEQQQRLQHEVLVTLQQLSSTVSHGAVPANQPCGPFGSMAEPSPTMPDFSQFKIELI</sequence>
<feature type="region of interest" description="Disordered" evidence="1">
    <location>
        <begin position="56"/>
        <end position="107"/>
    </location>
</feature>
<dbReference type="EMBL" id="WHWB01032511">
    <property type="protein sequence ID" value="KAJ7425464.1"/>
    <property type="molecule type" value="Genomic_DNA"/>
</dbReference>
<evidence type="ECO:0000313" key="2">
    <source>
        <dbReference type="EMBL" id="KAJ7425464.1"/>
    </source>
</evidence>
<dbReference type="Proteomes" id="UP001145742">
    <property type="component" value="Unassembled WGS sequence"/>
</dbReference>
<proteinExistence type="predicted"/>
<feature type="region of interest" description="Disordered" evidence="1">
    <location>
        <begin position="120"/>
        <end position="146"/>
    </location>
</feature>
<feature type="compositionally biased region" description="Polar residues" evidence="1">
    <location>
        <begin position="133"/>
        <end position="144"/>
    </location>
</feature>
<name>A0ABQ9DST8_9PASS</name>
<protein>
    <submittedName>
        <fullName evidence="2">Uncharacterized protein</fullName>
    </submittedName>
</protein>
<reference evidence="2" key="1">
    <citation type="submission" date="2019-10" db="EMBL/GenBank/DDBJ databases">
        <authorList>
            <person name="Soares A.E.R."/>
            <person name="Aleixo A."/>
            <person name="Schneider P."/>
            <person name="Miyaki C.Y."/>
            <person name="Schneider M.P."/>
            <person name="Mello C."/>
            <person name="Vasconcelos A.T.R."/>
        </authorList>
    </citation>
    <scope>NUCLEOTIDE SEQUENCE</scope>
    <source>
        <tissue evidence="2">Muscle</tissue>
    </source>
</reference>
<evidence type="ECO:0000313" key="3">
    <source>
        <dbReference type="Proteomes" id="UP001145742"/>
    </source>
</evidence>
<keyword evidence="3" id="KW-1185">Reference proteome</keyword>
<feature type="region of interest" description="Disordered" evidence="1">
    <location>
        <begin position="209"/>
        <end position="252"/>
    </location>
</feature>
<evidence type="ECO:0000256" key="1">
    <source>
        <dbReference type="SAM" id="MobiDB-lite"/>
    </source>
</evidence>
<comment type="caution">
    <text evidence="2">The sequence shown here is derived from an EMBL/GenBank/DDBJ whole genome shotgun (WGS) entry which is preliminary data.</text>
</comment>
<accession>A0ABQ9DST8</accession>
<feature type="compositionally biased region" description="Low complexity" evidence="1">
    <location>
        <begin position="231"/>
        <end position="252"/>
    </location>
</feature>
<gene>
    <name evidence="2" type="ORF">WISP_23256</name>
</gene>
<organism evidence="2 3">
    <name type="scientific">Willisornis vidua</name>
    <name type="common">Xingu scale-backed antbird</name>
    <dbReference type="NCBI Taxonomy" id="1566151"/>
    <lineage>
        <taxon>Eukaryota</taxon>
        <taxon>Metazoa</taxon>
        <taxon>Chordata</taxon>
        <taxon>Craniata</taxon>
        <taxon>Vertebrata</taxon>
        <taxon>Euteleostomi</taxon>
        <taxon>Archelosauria</taxon>
        <taxon>Archosauria</taxon>
        <taxon>Dinosauria</taxon>
        <taxon>Saurischia</taxon>
        <taxon>Theropoda</taxon>
        <taxon>Coelurosauria</taxon>
        <taxon>Aves</taxon>
        <taxon>Neognathae</taxon>
        <taxon>Neoaves</taxon>
        <taxon>Telluraves</taxon>
        <taxon>Australaves</taxon>
        <taxon>Passeriformes</taxon>
        <taxon>Thamnophilidae</taxon>
        <taxon>Willisornis</taxon>
    </lineage>
</organism>